<evidence type="ECO:0000313" key="3">
    <source>
        <dbReference type="Proteomes" id="UP001066276"/>
    </source>
</evidence>
<dbReference type="Proteomes" id="UP001066276">
    <property type="component" value="Chromosome 3_1"/>
</dbReference>
<evidence type="ECO:0000256" key="1">
    <source>
        <dbReference type="SAM" id="MobiDB-lite"/>
    </source>
</evidence>
<organism evidence="2 3">
    <name type="scientific">Pleurodeles waltl</name>
    <name type="common">Iberian ribbed newt</name>
    <dbReference type="NCBI Taxonomy" id="8319"/>
    <lineage>
        <taxon>Eukaryota</taxon>
        <taxon>Metazoa</taxon>
        <taxon>Chordata</taxon>
        <taxon>Craniata</taxon>
        <taxon>Vertebrata</taxon>
        <taxon>Euteleostomi</taxon>
        <taxon>Amphibia</taxon>
        <taxon>Batrachia</taxon>
        <taxon>Caudata</taxon>
        <taxon>Salamandroidea</taxon>
        <taxon>Salamandridae</taxon>
        <taxon>Pleurodelinae</taxon>
        <taxon>Pleurodeles</taxon>
    </lineage>
</organism>
<evidence type="ECO:0000313" key="2">
    <source>
        <dbReference type="EMBL" id="KAJ1184249.1"/>
    </source>
</evidence>
<sequence>MPEGGEAPPSHHPLFRLPLGGPVDERPGGGMVVPGTCRHESRVPVVDWGPKGRPLWPRRGAGAWTRFLRLHRPQLAIRTAREEVVTVEPE</sequence>
<proteinExistence type="predicted"/>
<dbReference type="AlphaFoldDB" id="A0AAV7U5B1"/>
<comment type="caution">
    <text evidence="2">The sequence shown here is derived from an EMBL/GenBank/DDBJ whole genome shotgun (WGS) entry which is preliminary data.</text>
</comment>
<accession>A0AAV7U5B1</accession>
<keyword evidence="3" id="KW-1185">Reference proteome</keyword>
<protein>
    <submittedName>
        <fullName evidence="2">Uncharacterized protein</fullName>
    </submittedName>
</protein>
<reference evidence="2" key="1">
    <citation type="journal article" date="2022" name="bioRxiv">
        <title>Sequencing and chromosome-scale assembly of the giantPleurodeles waltlgenome.</title>
        <authorList>
            <person name="Brown T."/>
            <person name="Elewa A."/>
            <person name="Iarovenko S."/>
            <person name="Subramanian E."/>
            <person name="Araus A.J."/>
            <person name="Petzold A."/>
            <person name="Susuki M."/>
            <person name="Suzuki K.-i.T."/>
            <person name="Hayashi T."/>
            <person name="Toyoda A."/>
            <person name="Oliveira C."/>
            <person name="Osipova E."/>
            <person name="Leigh N.D."/>
            <person name="Simon A."/>
            <person name="Yun M.H."/>
        </authorList>
    </citation>
    <scope>NUCLEOTIDE SEQUENCE</scope>
    <source>
        <strain evidence="2">20211129_DDA</strain>
        <tissue evidence="2">Liver</tissue>
    </source>
</reference>
<gene>
    <name evidence="2" type="ORF">NDU88_001057</name>
</gene>
<feature type="region of interest" description="Disordered" evidence="1">
    <location>
        <begin position="1"/>
        <end position="36"/>
    </location>
</feature>
<dbReference type="EMBL" id="JANPWB010000005">
    <property type="protein sequence ID" value="KAJ1184249.1"/>
    <property type="molecule type" value="Genomic_DNA"/>
</dbReference>
<name>A0AAV7U5B1_PLEWA</name>